<name>A0A9X4N010_9FLAO</name>
<keyword evidence="2" id="KW-1185">Reference proteome</keyword>
<sequence length="192" mass="22501">MRYLLIPILLMLVATSCNKGGYIALKDAERGMFLERSRKVSTNTFFDRRMESELESQLSKDWYIVNEDLEYVYFGQLMKQNGFTMINPFYRVDRVKLDSLFPGYRSIEGKHIKARVFQSFIKPVIENHLISKCPQSYNTQFSKRQYKLTKDGIAASIKLQGKCYEKRVMRADINLLLDPENLEVLEENTSIK</sequence>
<dbReference type="Proteomes" id="UP001152599">
    <property type="component" value="Unassembled WGS sequence"/>
</dbReference>
<dbReference type="AlphaFoldDB" id="A0A9X4N010"/>
<comment type="caution">
    <text evidence="1">The sequence shown here is derived from an EMBL/GenBank/DDBJ whole genome shotgun (WGS) entry which is preliminary data.</text>
</comment>
<organism evidence="1 2">
    <name type="scientific">Profundicola chukchiensis</name>
    <dbReference type="NCBI Taxonomy" id="2961959"/>
    <lineage>
        <taxon>Bacteria</taxon>
        <taxon>Pseudomonadati</taxon>
        <taxon>Bacteroidota</taxon>
        <taxon>Flavobacteriia</taxon>
        <taxon>Flavobacteriales</taxon>
        <taxon>Weeksellaceae</taxon>
        <taxon>Profundicola</taxon>
    </lineage>
</organism>
<proteinExistence type="predicted"/>
<reference evidence="1" key="1">
    <citation type="submission" date="2022-07" db="EMBL/GenBank/DDBJ databases">
        <title>Description and genome-wide analysis of Profundicola chukchiensis gen. nov., sp. nov., marine bacteria isolated from bottom sediments of the Chukchi Sea.</title>
        <authorList>
            <person name="Romanenko L."/>
            <person name="Otstavnykh N."/>
            <person name="Kurilenko V."/>
            <person name="Eremeev V."/>
            <person name="Velansky P."/>
            <person name="Mikhailov V."/>
            <person name="Isaeva M."/>
        </authorList>
    </citation>
    <scope>NUCLEOTIDE SEQUENCE</scope>
    <source>
        <strain evidence="1">KMM 9713</strain>
    </source>
</reference>
<protein>
    <recommendedName>
        <fullName evidence="3">Lipoprotein</fullName>
    </recommendedName>
</protein>
<dbReference type="RefSeq" id="WP_304420586.1">
    <property type="nucleotide sequence ID" value="NZ_JANCMU010000003.1"/>
</dbReference>
<dbReference type="PROSITE" id="PS51257">
    <property type="entry name" value="PROKAR_LIPOPROTEIN"/>
    <property type="match status" value="1"/>
</dbReference>
<evidence type="ECO:0008006" key="3">
    <source>
        <dbReference type="Google" id="ProtNLM"/>
    </source>
</evidence>
<accession>A0A9X4N010</accession>
<evidence type="ECO:0000313" key="2">
    <source>
        <dbReference type="Proteomes" id="UP001152599"/>
    </source>
</evidence>
<dbReference type="EMBL" id="JANCMU010000003">
    <property type="protein sequence ID" value="MDG4946082.1"/>
    <property type="molecule type" value="Genomic_DNA"/>
</dbReference>
<gene>
    <name evidence="1" type="ORF">NMK71_06620</name>
</gene>
<evidence type="ECO:0000313" key="1">
    <source>
        <dbReference type="EMBL" id="MDG4946082.1"/>
    </source>
</evidence>